<keyword evidence="3" id="KW-1185">Reference proteome</keyword>
<name>A0A0J1FTB9_9FIRM</name>
<evidence type="ECO:0000256" key="1">
    <source>
        <dbReference type="SAM" id="MobiDB-lite"/>
    </source>
</evidence>
<reference evidence="2 3" key="1">
    <citation type="submission" date="2015-06" db="EMBL/GenBank/DDBJ databases">
        <title>Draft genome of the moderately acidophilic sulfate reducer Candidatus Desulfosporosinus acididurans strain M1.</title>
        <authorList>
            <person name="Poehlein A."/>
            <person name="Petzsch P."/>
            <person name="Johnson B.D."/>
            <person name="Schloemann M."/>
            <person name="Daniel R."/>
            <person name="Muehling M."/>
        </authorList>
    </citation>
    <scope>NUCLEOTIDE SEQUENCE [LARGE SCALE GENOMIC DNA]</scope>
    <source>
        <strain evidence="2 3">M1</strain>
    </source>
</reference>
<gene>
    <name evidence="2" type="ORF">DEAC_c13870</name>
</gene>
<dbReference type="AlphaFoldDB" id="A0A0J1FTB9"/>
<accession>A0A0J1FTB9</accession>
<evidence type="ECO:0000313" key="3">
    <source>
        <dbReference type="Proteomes" id="UP000036356"/>
    </source>
</evidence>
<organism evidence="2 3">
    <name type="scientific">Desulfosporosinus acididurans</name>
    <dbReference type="NCBI Taxonomy" id="476652"/>
    <lineage>
        <taxon>Bacteria</taxon>
        <taxon>Bacillati</taxon>
        <taxon>Bacillota</taxon>
        <taxon>Clostridia</taxon>
        <taxon>Eubacteriales</taxon>
        <taxon>Desulfitobacteriaceae</taxon>
        <taxon>Desulfosporosinus</taxon>
    </lineage>
</organism>
<proteinExistence type="predicted"/>
<comment type="caution">
    <text evidence="2">The sequence shown here is derived from an EMBL/GenBank/DDBJ whole genome shotgun (WGS) entry which is preliminary data.</text>
</comment>
<dbReference type="STRING" id="476652.DEAC_c13870"/>
<evidence type="ECO:0008006" key="4">
    <source>
        <dbReference type="Google" id="ProtNLM"/>
    </source>
</evidence>
<dbReference type="Gene3D" id="1.10.10.60">
    <property type="entry name" value="Homeodomain-like"/>
    <property type="match status" value="1"/>
</dbReference>
<feature type="region of interest" description="Disordered" evidence="1">
    <location>
        <begin position="1"/>
        <end position="20"/>
    </location>
</feature>
<dbReference type="Proteomes" id="UP000036356">
    <property type="component" value="Unassembled WGS sequence"/>
</dbReference>
<sequence>MPETAFEKIQSDRPSKVRNKITDDDIQDMAKLREKGLSLKDIGEIYGIDQTVICRKLKAIATQGV</sequence>
<evidence type="ECO:0000313" key="2">
    <source>
        <dbReference type="EMBL" id="KLU66719.1"/>
    </source>
</evidence>
<protein>
    <recommendedName>
        <fullName evidence="4">Resolvase HTH domain-containing protein</fullName>
    </recommendedName>
</protein>
<dbReference type="PATRIC" id="fig|476652.3.peg.1423"/>
<dbReference type="EMBL" id="LDZY01000004">
    <property type="protein sequence ID" value="KLU66719.1"/>
    <property type="molecule type" value="Genomic_DNA"/>
</dbReference>